<dbReference type="Ensembl" id="ENSCINT00000026731.2">
    <property type="protein sequence ID" value="ENSCINP00000026485.2"/>
    <property type="gene ID" value="ENSCING00000003975.3"/>
</dbReference>
<accession>F6ZBI9</accession>
<organism evidence="19 20">
    <name type="scientific">Ciona intestinalis</name>
    <name type="common">Transparent sea squirt</name>
    <name type="synonym">Ascidia intestinalis</name>
    <dbReference type="NCBI Taxonomy" id="7719"/>
    <lineage>
        <taxon>Eukaryota</taxon>
        <taxon>Metazoa</taxon>
        <taxon>Chordata</taxon>
        <taxon>Tunicata</taxon>
        <taxon>Ascidiacea</taxon>
        <taxon>Phlebobranchia</taxon>
        <taxon>Cionidae</taxon>
        <taxon>Ciona</taxon>
    </lineage>
</organism>
<reference evidence="19" key="2">
    <citation type="journal article" date="2008" name="Genome Biol.">
        <title>Improved genome assembly and evidence-based global gene model set for the chordate Ciona intestinalis: new insight into intron and operon populations.</title>
        <authorList>
            <person name="Satou Y."/>
            <person name="Mineta K."/>
            <person name="Ogasawara M."/>
            <person name="Sasakura Y."/>
            <person name="Shoguchi E."/>
            <person name="Ueno K."/>
            <person name="Yamada L."/>
            <person name="Matsumoto J."/>
            <person name="Wasserscheid J."/>
            <person name="Dewar K."/>
            <person name="Wiley G.B."/>
            <person name="Macmil S.L."/>
            <person name="Roe B.A."/>
            <person name="Zeller R.W."/>
            <person name="Hastings K.E."/>
            <person name="Lemaire P."/>
            <person name="Lindquist E."/>
            <person name="Endo T."/>
            <person name="Hotta K."/>
            <person name="Inaba K."/>
        </authorList>
    </citation>
    <scope>NUCLEOTIDE SEQUENCE [LARGE SCALE GENOMIC DNA]</scope>
    <source>
        <strain evidence="19">wild type</strain>
    </source>
</reference>
<evidence type="ECO:0000256" key="14">
    <source>
        <dbReference type="ARBA" id="ARBA00060399"/>
    </source>
</evidence>
<dbReference type="Pfam" id="PF01532">
    <property type="entry name" value="Glyco_hydro_47"/>
    <property type="match status" value="1"/>
</dbReference>
<dbReference type="Gene3D" id="1.50.10.10">
    <property type="match status" value="1"/>
</dbReference>
<evidence type="ECO:0000256" key="4">
    <source>
        <dbReference type="ARBA" id="ARBA00022692"/>
    </source>
</evidence>
<dbReference type="InParanoid" id="F6ZBI9"/>
<dbReference type="GO" id="GO:0000139">
    <property type="term" value="C:Golgi membrane"/>
    <property type="evidence" value="ECO:0000318"/>
    <property type="project" value="GO_Central"/>
</dbReference>
<evidence type="ECO:0000256" key="2">
    <source>
        <dbReference type="ARBA" id="ARBA00004922"/>
    </source>
</evidence>
<evidence type="ECO:0000256" key="15">
    <source>
        <dbReference type="PIRSR" id="PIRSR601382-1"/>
    </source>
</evidence>
<dbReference type="Proteomes" id="UP000008144">
    <property type="component" value="Chromosome 6"/>
</dbReference>
<dbReference type="GO" id="GO:0004571">
    <property type="term" value="F:mannosyl-oligosaccharide 1,2-alpha-mannosidase activity"/>
    <property type="evidence" value="ECO:0000318"/>
    <property type="project" value="GO_Central"/>
</dbReference>
<comment type="subcellular location">
    <subcellularLocation>
        <location evidence="14">Endomembrane system</location>
        <topology evidence="14">Single-pass type II membrane protein</topology>
    </subcellularLocation>
</comment>
<evidence type="ECO:0000256" key="10">
    <source>
        <dbReference type="ARBA" id="ARBA00023295"/>
    </source>
</evidence>
<reference evidence="19" key="3">
    <citation type="submission" date="2025-08" db="UniProtKB">
        <authorList>
            <consortium name="Ensembl"/>
        </authorList>
    </citation>
    <scope>IDENTIFICATION</scope>
</reference>
<evidence type="ECO:0000256" key="9">
    <source>
        <dbReference type="ARBA" id="ARBA00023157"/>
    </source>
</evidence>
<dbReference type="AlphaFoldDB" id="F6ZBI9"/>
<keyword evidence="7" id="KW-0735">Signal-anchor</keyword>
<dbReference type="PRINTS" id="PR00747">
    <property type="entry name" value="GLYHDRLASE47"/>
</dbReference>
<keyword evidence="10 18" id="KW-0326">Glycosidase</keyword>
<evidence type="ECO:0000256" key="5">
    <source>
        <dbReference type="ARBA" id="ARBA00022801"/>
    </source>
</evidence>
<keyword evidence="9 17" id="KW-1015">Disulfide bond</keyword>
<dbReference type="FunFam" id="1.50.10.10:FF:000002">
    <property type="entry name" value="alpha-1,2-Mannosidase"/>
    <property type="match status" value="1"/>
</dbReference>
<dbReference type="InterPro" id="IPR001382">
    <property type="entry name" value="Glyco_hydro_47"/>
</dbReference>
<comment type="catalytic activity">
    <reaction evidence="12">
        <text>N(4)-(alpha-D-Man-(1-&gt;2)-alpha-D-Man-(1-&gt;2)-alpha-D-Man-(1-&gt;3)-[alpha-D-Man-(1-&gt;2)-alpha-D-Man-(1-&gt;3)-[alpha-D-Man-(1-&gt;2)-alpha-D-Man-(1-&gt;6)]-alpha-D-Man-(1-&gt;6)]-beta-D-Man-(1-&gt;4)-beta-D-GlcNAc-(1-&gt;4)-beta-D-GlcNAc)-L-asparaginyl-[protein] (N-glucan mannose isomer 9A1,2,3B1,2,3) + 4 H2O = N(4)-(alpha-D-Man-(1-&gt;3)-[alpha-D-Man-(1-&gt;3)-[alpha-D-Man-(1-&gt;6)]-alpha-D-Man-(1-&gt;6)]-beta-D-Man-(1-&gt;4)-beta-D-GlcNAc-(1-&gt;4)-beta-D-GlcNAc)-L-asparaginyl-[protein] (N-glucan mannose isomer 5A1,2) + 4 beta-D-mannose</text>
        <dbReference type="Rhea" id="RHEA:56008"/>
        <dbReference type="Rhea" id="RHEA-COMP:14356"/>
        <dbReference type="Rhea" id="RHEA-COMP:14367"/>
        <dbReference type="ChEBI" id="CHEBI:15377"/>
        <dbReference type="ChEBI" id="CHEBI:28563"/>
        <dbReference type="ChEBI" id="CHEBI:59087"/>
        <dbReference type="ChEBI" id="CHEBI:139493"/>
        <dbReference type="EC" id="3.2.1.113"/>
    </reaction>
</comment>
<keyword evidence="5 18" id="KW-0378">Hydrolase</keyword>
<protein>
    <recommendedName>
        <fullName evidence="18">alpha-1,2-Mannosidase</fullName>
        <ecNumber evidence="18">3.2.1.-</ecNumber>
    </recommendedName>
</protein>
<comment type="pathway">
    <text evidence="2">Protein modification; protein glycosylation.</text>
</comment>
<keyword evidence="4" id="KW-0812">Transmembrane</keyword>
<dbReference type="PANTHER" id="PTHR11742">
    <property type="entry name" value="MANNOSYL-OLIGOSACCHARIDE ALPHA-1,2-MANNOSIDASE-RELATED"/>
    <property type="match status" value="1"/>
</dbReference>
<feature type="active site" evidence="15">
    <location>
        <position position="361"/>
    </location>
</feature>
<dbReference type="FunCoup" id="F6ZBI9">
    <property type="interactions" value="424"/>
</dbReference>
<dbReference type="PANTHER" id="PTHR11742:SF6">
    <property type="entry name" value="MANNOSYL-OLIGOSACCHARIDE ALPHA-1,2-MANNOSIDASE IA-RELATED"/>
    <property type="match status" value="1"/>
</dbReference>
<dbReference type="GO" id="GO:0036503">
    <property type="term" value="P:ERAD pathway"/>
    <property type="evidence" value="ECO:0000318"/>
    <property type="project" value="GO_Central"/>
</dbReference>
<comment type="function">
    <text evidence="13">Involved in the maturation of Asn-linked oligosaccharides. Progressively trim alpha-1,2-linked mannose residues from Man(9)GlcNAc(2) to produce Man(5)GlcNAc(2).</text>
</comment>
<dbReference type="InterPro" id="IPR050749">
    <property type="entry name" value="Glycosyl_Hydrolase_47"/>
</dbReference>
<keyword evidence="20" id="KW-1185">Reference proteome</keyword>
<reference evidence="19" key="4">
    <citation type="submission" date="2025-09" db="UniProtKB">
        <authorList>
            <consortium name="Ensembl"/>
        </authorList>
    </citation>
    <scope>IDENTIFICATION</scope>
</reference>
<evidence type="ECO:0000313" key="20">
    <source>
        <dbReference type="Proteomes" id="UP000008144"/>
    </source>
</evidence>
<feature type="active site" evidence="15">
    <location>
        <position position="229"/>
    </location>
</feature>
<evidence type="ECO:0000256" key="16">
    <source>
        <dbReference type="PIRSR" id="PIRSR601382-2"/>
    </source>
</evidence>
<comment type="similarity">
    <text evidence="3 18">Belongs to the glycosyl hydrolase 47 family.</text>
</comment>
<keyword evidence="16" id="KW-0479">Metal-binding</keyword>
<dbReference type="InterPro" id="IPR036026">
    <property type="entry name" value="Seven-hairpin_glycosidases"/>
</dbReference>
<evidence type="ECO:0000256" key="1">
    <source>
        <dbReference type="ARBA" id="ARBA00001913"/>
    </source>
</evidence>
<evidence type="ECO:0000256" key="8">
    <source>
        <dbReference type="ARBA" id="ARBA00023136"/>
    </source>
</evidence>
<evidence type="ECO:0000256" key="11">
    <source>
        <dbReference type="ARBA" id="ARBA00047669"/>
    </source>
</evidence>
<evidence type="ECO:0000256" key="6">
    <source>
        <dbReference type="ARBA" id="ARBA00022837"/>
    </source>
</evidence>
<keyword evidence="6 16" id="KW-0106">Calcium</keyword>
<evidence type="ECO:0000256" key="13">
    <source>
        <dbReference type="ARBA" id="ARBA00054774"/>
    </source>
</evidence>
<sequence>GNPTDPDIIEKRESIKNMMKLAWKGYKDFAWGANELRPISKSRHSANIFGSADTGATIVDALDTLYIMGMHKEFKEGAEWVMGLNMNSRTDISVFEVNIRFIGGLLSAYFLSGDTTLLNQAKIITDKLLPAFNTATGIPYALINPTTGNVKNWGWASGGSSILSEFGTLHLEFSMLSKATGNPVYLEKVVKIREFLRKADKPNGLYPNYINPQTGAWGQRHVSVGALGDSFYEYLLKSWVLSDKTDVVARQMYDEAVEAIEKHVMGKSPGGLTYLGEWRSGRLEPKMGHLTCFAGGMFALGAEGSKDKDHYMKLGGEIAHTCHESYDKATLKLGPEAFHLSGGNEATALRANEKYYILRPEVIETYFYMWRLTKDPKYRQWGWDAAQALEKNCRTENGYTGIKDVYAANPQYDDVQQSFFLAETLKYLYLLFSDDDLLNLNEWVFNSEAHPLPIIKQS</sequence>
<reference evidence="20" key="1">
    <citation type="journal article" date="2002" name="Science">
        <title>The draft genome of Ciona intestinalis: insights into chordate and vertebrate origins.</title>
        <authorList>
            <person name="Dehal P."/>
            <person name="Satou Y."/>
            <person name="Campbell R.K."/>
            <person name="Chapman J."/>
            <person name="Degnan B."/>
            <person name="De Tomaso A."/>
            <person name="Davidson B."/>
            <person name="Di Gregorio A."/>
            <person name="Gelpke M."/>
            <person name="Goodstein D.M."/>
            <person name="Harafuji N."/>
            <person name="Hastings K.E."/>
            <person name="Ho I."/>
            <person name="Hotta K."/>
            <person name="Huang W."/>
            <person name="Kawashima T."/>
            <person name="Lemaire P."/>
            <person name="Martinez D."/>
            <person name="Meinertzhagen I.A."/>
            <person name="Necula S."/>
            <person name="Nonaka M."/>
            <person name="Putnam N."/>
            <person name="Rash S."/>
            <person name="Saiga H."/>
            <person name="Satake M."/>
            <person name="Terry A."/>
            <person name="Yamada L."/>
            <person name="Wang H.G."/>
            <person name="Awazu S."/>
            <person name="Azumi K."/>
            <person name="Boore J."/>
            <person name="Branno M."/>
            <person name="Chin-Bow S."/>
            <person name="DeSantis R."/>
            <person name="Doyle S."/>
            <person name="Francino P."/>
            <person name="Keys D.N."/>
            <person name="Haga S."/>
            <person name="Hayashi H."/>
            <person name="Hino K."/>
            <person name="Imai K.S."/>
            <person name="Inaba K."/>
            <person name="Kano S."/>
            <person name="Kobayashi K."/>
            <person name="Kobayashi M."/>
            <person name="Lee B.I."/>
            <person name="Makabe K.W."/>
            <person name="Manohar C."/>
            <person name="Matassi G."/>
            <person name="Medina M."/>
            <person name="Mochizuki Y."/>
            <person name="Mount S."/>
            <person name="Morishita T."/>
            <person name="Miura S."/>
            <person name="Nakayama A."/>
            <person name="Nishizaka S."/>
            <person name="Nomoto H."/>
            <person name="Ohta F."/>
            <person name="Oishi K."/>
            <person name="Rigoutsos I."/>
            <person name="Sano M."/>
            <person name="Sasaki A."/>
            <person name="Sasakura Y."/>
            <person name="Shoguchi E."/>
            <person name="Shin-i T."/>
            <person name="Spagnuolo A."/>
            <person name="Stainier D."/>
            <person name="Suzuki M.M."/>
            <person name="Tassy O."/>
            <person name="Takatori N."/>
            <person name="Tokuoka M."/>
            <person name="Yagi K."/>
            <person name="Yoshizaki F."/>
            <person name="Wada S."/>
            <person name="Zhang C."/>
            <person name="Hyatt P.D."/>
            <person name="Larimer F."/>
            <person name="Detter C."/>
            <person name="Doggett N."/>
            <person name="Glavina T."/>
            <person name="Hawkins T."/>
            <person name="Richardson P."/>
            <person name="Lucas S."/>
            <person name="Kohara Y."/>
            <person name="Levine M."/>
            <person name="Satoh N."/>
            <person name="Rokhsar D.S."/>
        </authorList>
    </citation>
    <scope>NUCLEOTIDE SEQUENCE [LARGE SCALE GENOMIC DNA]</scope>
</reference>
<dbReference type="GO" id="GO:0005783">
    <property type="term" value="C:endoplasmic reticulum"/>
    <property type="evidence" value="ECO:0000318"/>
    <property type="project" value="GO_Central"/>
</dbReference>
<dbReference type="EC" id="3.2.1.-" evidence="18"/>
<evidence type="ECO:0000256" key="7">
    <source>
        <dbReference type="ARBA" id="ARBA00022968"/>
    </source>
</evidence>
<dbReference type="OMA" id="DTCVWAY"/>
<feature type="binding site" evidence="16">
    <location>
        <position position="447"/>
    </location>
    <ligand>
        <name>Ca(2+)</name>
        <dbReference type="ChEBI" id="CHEBI:29108"/>
    </ligand>
</feature>
<evidence type="ECO:0000313" key="19">
    <source>
        <dbReference type="Ensembl" id="ENSCINP00000026485.2"/>
    </source>
</evidence>
<evidence type="ECO:0000256" key="3">
    <source>
        <dbReference type="ARBA" id="ARBA00007658"/>
    </source>
</evidence>
<dbReference type="GeneTree" id="ENSGT00940000167910"/>
<evidence type="ECO:0000256" key="18">
    <source>
        <dbReference type="RuleBase" id="RU361193"/>
    </source>
</evidence>
<dbReference type="EMBL" id="EAAA01002279">
    <property type="status" value="NOT_ANNOTATED_CDS"/>
    <property type="molecule type" value="Genomic_DNA"/>
</dbReference>
<proteinExistence type="inferred from homology"/>
<dbReference type="InterPro" id="IPR012341">
    <property type="entry name" value="6hp_glycosidase-like_sf"/>
</dbReference>
<dbReference type="HOGENOM" id="CLU_003818_3_2_1"/>
<dbReference type="GO" id="GO:0005975">
    <property type="term" value="P:carbohydrate metabolic process"/>
    <property type="evidence" value="ECO:0007669"/>
    <property type="project" value="InterPro"/>
</dbReference>
<dbReference type="STRING" id="7719.ENSCINP00000026485"/>
<comment type="cofactor">
    <cofactor evidence="1 16">
        <name>Ca(2+)</name>
        <dbReference type="ChEBI" id="CHEBI:29108"/>
    </cofactor>
</comment>
<feature type="active site" description="Proton donor" evidence="15">
    <location>
        <position position="336"/>
    </location>
</feature>
<keyword evidence="8" id="KW-0472">Membrane</keyword>
<feature type="active site" description="Proton donor" evidence="15">
    <location>
        <position position="96"/>
    </location>
</feature>
<name>F6ZBI9_CIOIN</name>
<feature type="disulfide bond" evidence="17">
    <location>
        <begin position="292"/>
        <end position="322"/>
    </location>
</feature>
<dbReference type="GO" id="GO:0005509">
    <property type="term" value="F:calcium ion binding"/>
    <property type="evidence" value="ECO:0007669"/>
    <property type="project" value="InterPro"/>
</dbReference>
<dbReference type="SUPFAM" id="SSF48225">
    <property type="entry name" value="Seven-hairpin glycosidases"/>
    <property type="match status" value="1"/>
</dbReference>
<evidence type="ECO:0000256" key="17">
    <source>
        <dbReference type="PIRSR" id="PIRSR601382-3"/>
    </source>
</evidence>
<evidence type="ECO:0000256" key="12">
    <source>
        <dbReference type="ARBA" id="ARBA00048605"/>
    </source>
</evidence>
<comment type="catalytic activity">
    <reaction evidence="11">
        <text>N(4)-(alpha-D-Man-(1-&gt;2)-alpha-D-Man-(1-&gt;2)-alpha-D-Man-(1-&gt;3)-[alpha-D-Man-(1-&gt;3)-[alpha-D-Man-(1-&gt;2)-alpha-D-Man-(1-&gt;6)]-alpha-D-Man-(1-&gt;6)]-beta-D-Man-(1-&gt;4)-beta-D-GlcNAc-(1-&gt;4)-beta-D-GlcNAc)-L-asparaginyl-[protein] (N-glucan mannose isomer 8A1,2,3B1,3) + 3 H2O = N(4)-(alpha-D-Man-(1-&gt;3)-[alpha-D-Man-(1-&gt;3)-[alpha-D-Man-(1-&gt;6)]-alpha-D-Man-(1-&gt;6)]-beta-D-Man-(1-&gt;4)-beta-D-GlcNAc-(1-&gt;4)-beta-D-GlcNAc)-L-asparaginyl-[protein] (N-glucan mannose isomer 5A1,2) + 3 beta-D-mannose</text>
        <dbReference type="Rhea" id="RHEA:56028"/>
        <dbReference type="Rhea" id="RHEA-COMP:14358"/>
        <dbReference type="Rhea" id="RHEA-COMP:14367"/>
        <dbReference type="ChEBI" id="CHEBI:15377"/>
        <dbReference type="ChEBI" id="CHEBI:28563"/>
        <dbReference type="ChEBI" id="CHEBI:59087"/>
        <dbReference type="ChEBI" id="CHEBI:60628"/>
        <dbReference type="EC" id="3.2.1.113"/>
    </reaction>
</comment>